<organism evidence="3 4">
    <name type="scientific">Pseudoneurospora amorphoporcata</name>
    <dbReference type="NCBI Taxonomy" id="241081"/>
    <lineage>
        <taxon>Eukaryota</taxon>
        <taxon>Fungi</taxon>
        <taxon>Dikarya</taxon>
        <taxon>Ascomycota</taxon>
        <taxon>Pezizomycotina</taxon>
        <taxon>Sordariomycetes</taxon>
        <taxon>Sordariomycetidae</taxon>
        <taxon>Sordariales</taxon>
        <taxon>Sordariaceae</taxon>
        <taxon>Pseudoneurospora</taxon>
    </lineage>
</organism>
<protein>
    <submittedName>
        <fullName evidence="3">Uncharacterized protein</fullName>
    </submittedName>
</protein>
<evidence type="ECO:0000313" key="4">
    <source>
        <dbReference type="Proteomes" id="UP001303222"/>
    </source>
</evidence>
<evidence type="ECO:0000256" key="2">
    <source>
        <dbReference type="SAM" id="SignalP"/>
    </source>
</evidence>
<accession>A0AAN6NPX2</accession>
<feature type="signal peptide" evidence="2">
    <location>
        <begin position="1"/>
        <end position="18"/>
    </location>
</feature>
<evidence type="ECO:0000313" key="3">
    <source>
        <dbReference type="EMBL" id="KAK3949870.1"/>
    </source>
</evidence>
<feature type="region of interest" description="Disordered" evidence="1">
    <location>
        <begin position="45"/>
        <end position="76"/>
    </location>
</feature>
<keyword evidence="4" id="KW-1185">Reference proteome</keyword>
<evidence type="ECO:0000256" key="1">
    <source>
        <dbReference type="SAM" id="MobiDB-lite"/>
    </source>
</evidence>
<dbReference type="EMBL" id="MU859198">
    <property type="protein sequence ID" value="KAK3949870.1"/>
    <property type="molecule type" value="Genomic_DNA"/>
</dbReference>
<gene>
    <name evidence="3" type="ORF">QBC32DRAFT_27388</name>
</gene>
<dbReference type="AlphaFoldDB" id="A0AAN6NPX2"/>
<proteinExistence type="predicted"/>
<name>A0AAN6NPX2_9PEZI</name>
<feature type="compositionally biased region" description="Acidic residues" evidence="1">
    <location>
        <begin position="57"/>
        <end position="70"/>
    </location>
</feature>
<reference evidence="3" key="2">
    <citation type="submission" date="2023-06" db="EMBL/GenBank/DDBJ databases">
        <authorList>
            <consortium name="Lawrence Berkeley National Laboratory"/>
            <person name="Mondo S.J."/>
            <person name="Hensen N."/>
            <person name="Bonometti L."/>
            <person name="Westerberg I."/>
            <person name="Brannstrom I.O."/>
            <person name="Guillou S."/>
            <person name="Cros-Aarteil S."/>
            <person name="Calhoun S."/>
            <person name="Haridas S."/>
            <person name="Kuo A."/>
            <person name="Pangilinan J."/>
            <person name="Riley R."/>
            <person name="Labutti K."/>
            <person name="Andreopoulos B."/>
            <person name="Lipzen A."/>
            <person name="Chen C."/>
            <person name="Yanf M."/>
            <person name="Daum C."/>
            <person name="Ng V."/>
            <person name="Clum A."/>
            <person name="Steindorff A."/>
            <person name="Ohm R."/>
            <person name="Martin F."/>
            <person name="Silar P."/>
            <person name="Natvig D."/>
            <person name="Lalanne C."/>
            <person name="Gautier V."/>
            <person name="Ament-Velasquez S.L."/>
            <person name="Kruys A."/>
            <person name="Hutchinson M.I."/>
            <person name="Powell A.J."/>
            <person name="Barry K."/>
            <person name="Miller A.N."/>
            <person name="Grigoriev I.V."/>
            <person name="Debuchy R."/>
            <person name="Gladieux P."/>
            <person name="Thoren M.H."/>
            <person name="Johannesson H."/>
        </authorList>
    </citation>
    <scope>NUCLEOTIDE SEQUENCE</scope>
    <source>
        <strain evidence="3">CBS 626.80</strain>
    </source>
</reference>
<comment type="caution">
    <text evidence="3">The sequence shown here is derived from an EMBL/GenBank/DDBJ whole genome shotgun (WGS) entry which is preliminary data.</text>
</comment>
<dbReference type="Proteomes" id="UP001303222">
    <property type="component" value="Unassembled WGS sequence"/>
</dbReference>
<feature type="chain" id="PRO_5042926456" evidence="2">
    <location>
        <begin position="19"/>
        <end position="102"/>
    </location>
</feature>
<sequence>MFQASLVLMALQVLSVAALPHPKKDAVAAASSAMAVASATASAVASSNATAGAGADAGEEEEEEKDENEVEQTGKFNTVITLGGGDVKTDTVFPAYNVQSLK</sequence>
<reference evidence="3" key="1">
    <citation type="journal article" date="2023" name="Mol. Phylogenet. Evol.">
        <title>Genome-scale phylogeny and comparative genomics of the fungal order Sordariales.</title>
        <authorList>
            <person name="Hensen N."/>
            <person name="Bonometti L."/>
            <person name="Westerberg I."/>
            <person name="Brannstrom I.O."/>
            <person name="Guillou S."/>
            <person name="Cros-Aarteil S."/>
            <person name="Calhoun S."/>
            <person name="Haridas S."/>
            <person name="Kuo A."/>
            <person name="Mondo S."/>
            <person name="Pangilinan J."/>
            <person name="Riley R."/>
            <person name="LaButti K."/>
            <person name="Andreopoulos B."/>
            <person name="Lipzen A."/>
            <person name="Chen C."/>
            <person name="Yan M."/>
            <person name="Daum C."/>
            <person name="Ng V."/>
            <person name="Clum A."/>
            <person name="Steindorff A."/>
            <person name="Ohm R.A."/>
            <person name="Martin F."/>
            <person name="Silar P."/>
            <person name="Natvig D.O."/>
            <person name="Lalanne C."/>
            <person name="Gautier V."/>
            <person name="Ament-Velasquez S.L."/>
            <person name="Kruys A."/>
            <person name="Hutchinson M.I."/>
            <person name="Powell A.J."/>
            <person name="Barry K."/>
            <person name="Miller A.N."/>
            <person name="Grigoriev I.V."/>
            <person name="Debuchy R."/>
            <person name="Gladieux P."/>
            <person name="Hiltunen Thoren M."/>
            <person name="Johannesson H."/>
        </authorList>
    </citation>
    <scope>NUCLEOTIDE SEQUENCE</scope>
    <source>
        <strain evidence="3">CBS 626.80</strain>
    </source>
</reference>
<feature type="compositionally biased region" description="Low complexity" evidence="1">
    <location>
        <begin position="45"/>
        <end position="56"/>
    </location>
</feature>
<keyword evidence="2" id="KW-0732">Signal</keyword>